<keyword evidence="1" id="KW-0175">Coiled coil</keyword>
<accession>A0A9W8NGZ1</accession>
<evidence type="ECO:0000313" key="4">
    <source>
        <dbReference type="Proteomes" id="UP001148614"/>
    </source>
</evidence>
<feature type="domain" description="Zinc knuckle" evidence="2">
    <location>
        <begin position="174"/>
        <end position="206"/>
    </location>
</feature>
<dbReference type="AlphaFoldDB" id="A0A9W8NGZ1"/>
<evidence type="ECO:0000259" key="2">
    <source>
        <dbReference type="Pfam" id="PF15288"/>
    </source>
</evidence>
<feature type="coiled-coil region" evidence="1">
    <location>
        <begin position="81"/>
        <end position="108"/>
    </location>
</feature>
<dbReference type="Proteomes" id="UP001148614">
    <property type="component" value="Unassembled WGS sequence"/>
</dbReference>
<evidence type="ECO:0000256" key="1">
    <source>
        <dbReference type="SAM" id="Coils"/>
    </source>
</evidence>
<reference evidence="3" key="1">
    <citation type="submission" date="2022-07" db="EMBL/GenBank/DDBJ databases">
        <title>Genome Sequence of Xylaria arbuscula.</title>
        <authorList>
            <person name="Buettner E."/>
        </authorList>
    </citation>
    <scope>NUCLEOTIDE SEQUENCE</scope>
    <source>
        <strain evidence="3">VT107</strain>
    </source>
</reference>
<proteinExistence type="predicted"/>
<gene>
    <name evidence="3" type="ORF">NPX13_g3933</name>
</gene>
<dbReference type="InterPro" id="IPR041670">
    <property type="entry name" value="Znf-CCHC_6"/>
</dbReference>
<protein>
    <recommendedName>
        <fullName evidence="2">Zinc knuckle domain-containing protein</fullName>
    </recommendedName>
</protein>
<keyword evidence="4" id="KW-1185">Reference proteome</keyword>
<evidence type="ECO:0000313" key="3">
    <source>
        <dbReference type="EMBL" id="KAJ3575720.1"/>
    </source>
</evidence>
<sequence length="383" mass="43827">MKSPTEEIFDKRTSEFIQKYLPTHLEEVRYVKENWLDLYKEKLVKAWVDQHPHFNNVVTSRVEGIHGLLKSHLKRSTLDLFEAWKAIKQALSNQLAELRSNQAKQQSQAPIKLSGPLYATHLVRHSTAPLLLEPRQQIDPLAATLLLPRSSIRRALSRFEVVKVAIASKTPPICSKCHALGHARNSKLCPLRYAELRFQPTAGLEQLQKEQNSTAEASMLIEQEKSTISPEPTLQATISIEPFTQVFTDTISRLPTPSACSLSPILHQAQLLNYNDPREIYQRYVAAKDTWQWACHYGIIKPAISPRDWTREEMMAYLDWDKAENDRVNIQVALESGNGLSNAWRNEVPKGSSFRLLFCLEERSSKRFFLPPPLSHPQDARFT</sequence>
<comment type="caution">
    <text evidence="3">The sequence shown here is derived from an EMBL/GenBank/DDBJ whole genome shotgun (WGS) entry which is preliminary data.</text>
</comment>
<dbReference type="EMBL" id="JANPWZ010000522">
    <property type="protein sequence ID" value="KAJ3575720.1"/>
    <property type="molecule type" value="Genomic_DNA"/>
</dbReference>
<name>A0A9W8NGZ1_9PEZI</name>
<dbReference type="Pfam" id="PF15288">
    <property type="entry name" value="zf-CCHC_6"/>
    <property type="match status" value="1"/>
</dbReference>
<organism evidence="3 4">
    <name type="scientific">Xylaria arbuscula</name>
    <dbReference type="NCBI Taxonomy" id="114810"/>
    <lineage>
        <taxon>Eukaryota</taxon>
        <taxon>Fungi</taxon>
        <taxon>Dikarya</taxon>
        <taxon>Ascomycota</taxon>
        <taxon>Pezizomycotina</taxon>
        <taxon>Sordariomycetes</taxon>
        <taxon>Xylariomycetidae</taxon>
        <taxon>Xylariales</taxon>
        <taxon>Xylariaceae</taxon>
        <taxon>Xylaria</taxon>
    </lineage>
</organism>